<dbReference type="Proteomes" id="UP000215145">
    <property type="component" value="Unassembled WGS sequence"/>
</dbReference>
<accession>A0A229NZH6</accession>
<dbReference type="EMBL" id="NMUQ01000001">
    <property type="protein sequence ID" value="OXM15300.1"/>
    <property type="molecule type" value="Genomic_DNA"/>
</dbReference>
<dbReference type="AlphaFoldDB" id="A0A229NZH6"/>
<keyword evidence="2" id="KW-1185">Reference proteome</keyword>
<evidence type="ECO:0008006" key="3">
    <source>
        <dbReference type="Google" id="ProtNLM"/>
    </source>
</evidence>
<evidence type="ECO:0000313" key="2">
    <source>
        <dbReference type="Proteomes" id="UP000215145"/>
    </source>
</evidence>
<evidence type="ECO:0000313" key="1">
    <source>
        <dbReference type="EMBL" id="OXM15300.1"/>
    </source>
</evidence>
<protein>
    <recommendedName>
        <fullName evidence="3">Nuclear transport factor 2 family protein</fullName>
    </recommendedName>
</protein>
<reference evidence="1 2" key="1">
    <citation type="submission" date="2017-07" db="EMBL/GenBank/DDBJ databases">
        <title>Paenibacillus herberti R33 genome sequencing and assembly.</title>
        <authorList>
            <person name="Su W."/>
        </authorList>
    </citation>
    <scope>NUCLEOTIDE SEQUENCE [LARGE SCALE GENOMIC DNA]</scope>
    <source>
        <strain evidence="1 2">R33</strain>
    </source>
</reference>
<gene>
    <name evidence="1" type="ORF">CGZ75_00700</name>
</gene>
<comment type="caution">
    <text evidence="1">The sequence shown here is derived from an EMBL/GenBank/DDBJ whole genome shotgun (WGS) entry which is preliminary data.</text>
</comment>
<proteinExistence type="predicted"/>
<name>A0A229NZH6_9BACL</name>
<organism evidence="1 2">
    <name type="scientific">Paenibacillus herberti</name>
    <dbReference type="NCBI Taxonomy" id="1619309"/>
    <lineage>
        <taxon>Bacteria</taxon>
        <taxon>Bacillati</taxon>
        <taxon>Bacillota</taxon>
        <taxon>Bacilli</taxon>
        <taxon>Bacillales</taxon>
        <taxon>Paenibacillaceae</taxon>
        <taxon>Paenibacillus</taxon>
    </lineage>
</organism>
<sequence length="119" mass="13574">MTANQNSTNVTVNEKQVYIDESQYEGDELALVKLLNQSTKYRNEENEAEYMALISDEPYTPITQMGSDKIIDIRIKAIGDISDTMGVIETLVTTEGLPQGFQMYVFHKINGQWKIYDID</sequence>
<dbReference type="RefSeq" id="WP_089522212.1">
    <property type="nucleotide sequence ID" value="NZ_NMUQ01000001.1"/>
</dbReference>